<dbReference type="Gene3D" id="1.10.10.680">
    <property type="entry name" value="Hypothetical protein VC1899 (Restriction endonuclease-like)"/>
    <property type="match status" value="1"/>
</dbReference>
<dbReference type="Proteomes" id="UP000291338">
    <property type="component" value="Unassembled WGS sequence"/>
</dbReference>
<dbReference type="InterPro" id="IPR011335">
    <property type="entry name" value="Restrct_endonuc-II-like"/>
</dbReference>
<dbReference type="SUPFAM" id="SSF52980">
    <property type="entry name" value="Restriction endonuclease-like"/>
    <property type="match status" value="1"/>
</dbReference>
<dbReference type="Pfam" id="PF09002">
    <property type="entry name" value="Card1_endonuc"/>
    <property type="match status" value="1"/>
</dbReference>
<dbReference type="InterPro" id="IPR011856">
    <property type="entry name" value="tRNA_endonuc-like_dom_sf"/>
</dbReference>
<reference evidence="2 3" key="1">
    <citation type="submission" date="2018-01" db="EMBL/GenBank/DDBJ databases">
        <title>Co-occurrence of chitin degradation, pigmentation and bioactivity in marine Pseudoalteromonas.</title>
        <authorList>
            <person name="Paulsen S."/>
            <person name="Gram L."/>
            <person name="Machado H."/>
        </authorList>
    </citation>
    <scope>NUCLEOTIDE SEQUENCE [LARGE SCALE GENOMIC DNA]</scope>
    <source>
        <strain evidence="2 3">S3898</strain>
    </source>
</reference>
<proteinExistence type="predicted"/>
<dbReference type="Gene3D" id="3.40.50.10770">
    <property type="entry name" value="Hypothetical protein VC1899 like domain (Restriction endonuclease-like)"/>
    <property type="match status" value="1"/>
</dbReference>
<evidence type="ECO:0000259" key="1">
    <source>
        <dbReference type="Pfam" id="PF09002"/>
    </source>
</evidence>
<sequence length="389" mass="44350">MHYKEHRAKSYSYSFLDNKLINLVTPLLDTHIPSNEVIVFVEQTELAKLDAIRAVLNPRGISLNFKVMPQTRNTEELVSYFHQEIDSLVTHNHKTLYAFNASCGDRQHVLAMYEVVRAYEFECFMVEPNSDELHWLVPSERKNTQLADKLKIRDFFALIDSQINNIANTGNVDIRYRKLGAKWAASQDDLGQALGNLNYLAASSDNAKLTSAVLNRSQLNCADLQTLIDDLEDAELVCRNNDRLVFKNEEARFFANGGWLEEYVYGLLLSLKKEVPHIQDIAQGVEITRRNGHGTLVNELDIVIMANNKLHLIECKTKKFDKGEGNQVIYKLDSLTDLLGGIQARAALISYKGIRTHEQLRAKELEIELFSENELAQLKEKLKTWLAQA</sequence>
<name>A0A4Q7IKQ1_9GAMM</name>
<dbReference type="InterPro" id="IPR015093">
    <property type="entry name" value="Card1_endonucl_dom"/>
</dbReference>
<organism evidence="2 3">
    <name type="scientific">Pseudoalteromonas phenolica</name>
    <dbReference type="NCBI Taxonomy" id="161398"/>
    <lineage>
        <taxon>Bacteria</taxon>
        <taxon>Pseudomonadati</taxon>
        <taxon>Pseudomonadota</taxon>
        <taxon>Gammaproteobacteria</taxon>
        <taxon>Alteromonadales</taxon>
        <taxon>Pseudoalteromonadaceae</taxon>
        <taxon>Pseudoalteromonas</taxon>
    </lineage>
</organism>
<evidence type="ECO:0000313" key="2">
    <source>
        <dbReference type="EMBL" id="RZQ52212.1"/>
    </source>
</evidence>
<dbReference type="Gene3D" id="3.40.1350.10">
    <property type="match status" value="1"/>
</dbReference>
<dbReference type="CDD" id="cd22364">
    <property type="entry name" value="VC1899-like"/>
    <property type="match status" value="1"/>
</dbReference>
<feature type="domain" description="Card1 endonuclease" evidence="1">
    <location>
        <begin position="249"/>
        <end position="387"/>
    </location>
</feature>
<dbReference type="GO" id="GO:0003676">
    <property type="term" value="F:nucleic acid binding"/>
    <property type="evidence" value="ECO:0007669"/>
    <property type="project" value="InterPro"/>
</dbReference>
<gene>
    <name evidence="2" type="ORF">C1E23_15080</name>
</gene>
<dbReference type="AlphaFoldDB" id="A0A4Q7IKQ1"/>
<dbReference type="RefSeq" id="WP_130256368.1">
    <property type="nucleotide sequence ID" value="NZ_PPSX01000062.1"/>
</dbReference>
<dbReference type="EMBL" id="PPSX01000062">
    <property type="protein sequence ID" value="RZQ52212.1"/>
    <property type="molecule type" value="Genomic_DNA"/>
</dbReference>
<protein>
    <submittedName>
        <fullName evidence="2">DUF1887 domain-containing protein</fullName>
    </submittedName>
</protein>
<evidence type="ECO:0000313" key="3">
    <source>
        <dbReference type="Proteomes" id="UP000291338"/>
    </source>
</evidence>
<comment type="caution">
    <text evidence="2">The sequence shown here is derived from an EMBL/GenBank/DDBJ whole genome shotgun (WGS) entry which is preliminary data.</text>
</comment>
<accession>A0A4Q7IKQ1</accession>